<reference evidence="2" key="2">
    <citation type="submission" date="2025-08" db="UniProtKB">
        <authorList>
            <consortium name="Ensembl"/>
        </authorList>
    </citation>
    <scope>IDENTIFICATION</scope>
</reference>
<keyword evidence="3" id="KW-1185">Reference proteome</keyword>
<organism evidence="2 3">
    <name type="scientific">Peromyscus maniculatus bairdii</name>
    <name type="common">Prairie deer mouse</name>
    <dbReference type="NCBI Taxonomy" id="230844"/>
    <lineage>
        <taxon>Eukaryota</taxon>
        <taxon>Metazoa</taxon>
        <taxon>Chordata</taxon>
        <taxon>Craniata</taxon>
        <taxon>Vertebrata</taxon>
        <taxon>Euteleostomi</taxon>
        <taxon>Mammalia</taxon>
        <taxon>Eutheria</taxon>
        <taxon>Euarchontoglires</taxon>
        <taxon>Glires</taxon>
        <taxon>Rodentia</taxon>
        <taxon>Myomorpha</taxon>
        <taxon>Muroidea</taxon>
        <taxon>Cricetidae</taxon>
        <taxon>Neotominae</taxon>
        <taxon>Peromyscus</taxon>
    </lineage>
</organism>
<sequence>MEQWLSTFLTLRPFNTVPYVVATPTIKLFPLTSTFALTMAVGALFLLHTFYPNADQSVDEPISRGGFRAYKARV</sequence>
<accession>A0A8C8W324</accession>
<dbReference type="Proteomes" id="UP000694547">
    <property type="component" value="Chromosome 19"/>
</dbReference>
<evidence type="ECO:0000313" key="2">
    <source>
        <dbReference type="Ensembl" id="ENSPEMP00000033874.1"/>
    </source>
</evidence>
<name>A0A8C8W324_PERMB</name>
<evidence type="ECO:0000256" key="1">
    <source>
        <dbReference type="SAM" id="Phobius"/>
    </source>
</evidence>
<dbReference type="AlphaFoldDB" id="A0A8C8W324"/>
<dbReference type="Ensembl" id="ENSPEMT00000035336.1">
    <property type="protein sequence ID" value="ENSPEMP00000033874.1"/>
    <property type="gene ID" value="ENSPEMG00000026391.1"/>
</dbReference>
<feature type="transmembrane region" description="Helical" evidence="1">
    <location>
        <begin position="28"/>
        <end position="47"/>
    </location>
</feature>
<reference evidence="2" key="3">
    <citation type="submission" date="2025-09" db="UniProtKB">
        <authorList>
            <consortium name="Ensembl"/>
        </authorList>
    </citation>
    <scope>IDENTIFICATION</scope>
</reference>
<proteinExistence type="predicted"/>
<keyword evidence="1" id="KW-0472">Membrane</keyword>
<keyword evidence="1" id="KW-0812">Transmembrane</keyword>
<keyword evidence="1" id="KW-1133">Transmembrane helix</keyword>
<reference evidence="2 3" key="1">
    <citation type="submission" date="2018-10" db="EMBL/GenBank/DDBJ databases">
        <title>Improved assembly of the deer mouse Peromyscus maniculatus genome.</title>
        <authorList>
            <person name="Lassance J.-M."/>
            <person name="Hoekstra H.E."/>
        </authorList>
    </citation>
    <scope>NUCLEOTIDE SEQUENCE [LARGE SCALE GENOMIC DNA]</scope>
</reference>
<evidence type="ECO:0000313" key="3">
    <source>
        <dbReference type="Proteomes" id="UP000694547"/>
    </source>
</evidence>
<protein>
    <submittedName>
        <fullName evidence="2">Uncharacterized protein</fullName>
    </submittedName>
</protein>